<gene>
    <name evidence="1" type="ORF">LCGC14_2067800</name>
</gene>
<dbReference type="AlphaFoldDB" id="A0A0F9HGB1"/>
<sequence length="192" mass="21096">MSISVATPPGAEPVVWVDMKVHMRVSSNTEQTLGEALITSARAYIENWTSRTLITTVYDYTLDSRPSSIELPRAGVQSITSVTITDEDGSDIIVTASNYRLDTTGEIDKVVLKSDGEWGETVEPFTHMTVRFVAGYGDAASSIPAPIIAATKILVAHWFENRELIVVGTNTTPEIEMTVTALLEPYKVWRTM</sequence>
<organism evidence="1">
    <name type="scientific">marine sediment metagenome</name>
    <dbReference type="NCBI Taxonomy" id="412755"/>
    <lineage>
        <taxon>unclassified sequences</taxon>
        <taxon>metagenomes</taxon>
        <taxon>ecological metagenomes</taxon>
    </lineage>
</organism>
<reference evidence="1" key="1">
    <citation type="journal article" date="2015" name="Nature">
        <title>Complex archaea that bridge the gap between prokaryotes and eukaryotes.</title>
        <authorList>
            <person name="Spang A."/>
            <person name="Saw J.H."/>
            <person name="Jorgensen S.L."/>
            <person name="Zaremba-Niedzwiedzka K."/>
            <person name="Martijn J."/>
            <person name="Lind A.E."/>
            <person name="van Eijk R."/>
            <person name="Schleper C."/>
            <person name="Guy L."/>
            <person name="Ettema T.J."/>
        </authorList>
    </citation>
    <scope>NUCLEOTIDE SEQUENCE</scope>
</reference>
<dbReference type="NCBIfam" id="TIGR02215">
    <property type="entry name" value="phage_chp_gp8"/>
    <property type="match status" value="1"/>
</dbReference>
<accession>A0A0F9HGB1</accession>
<comment type="caution">
    <text evidence="1">The sequence shown here is derived from an EMBL/GenBank/DDBJ whole genome shotgun (WGS) entry which is preliminary data.</text>
</comment>
<dbReference type="NCBIfam" id="TIGR01560">
    <property type="entry name" value="put_DNA_pack"/>
    <property type="match status" value="1"/>
</dbReference>
<evidence type="ECO:0008006" key="2">
    <source>
        <dbReference type="Google" id="ProtNLM"/>
    </source>
</evidence>
<protein>
    <recommendedName>
        <fullName evidence="2">Phage gp6-like head-tail connector protein</fullName>
    </recommendedName>
</protein>
<dbReference type="Gene3D" id="1.10.3230.30">
    <property type="entry name" value="Phage gp6-like head-tail connector protein"/>
    <property type="match status" value="1"/>
</dbReference>
<name>A0A0F9HGB1_9ZZZZ</name>
<dbReference type="EMBL" id="LAZR01024743">
    <property type="protein sequence ID" value="KKL74147.1"/>
    <property type="molecule type" value="Genomic_DNA"/>
</dbReference>
<dbReference type="InterPro" id="IPR006450">
    <property type="entry name" value="Phage_HK97_gp6-like"/>
</dbReference>
<evidence type="ECO:0000313" key="1">
    <source>
        <dbReference type="EMBL" id="KKL74147.1"/>
    </source>
</evidence>
<dbReference type="InterPro" id="IPR011738">
    <property type="entry name" value="Phage_CHP"/>
</dbReference>
<proteinExistence type="predicted"/>
<dbReference type="CDD" id="cd08054">
    <property type="entry name" value="gp6"/>
    <property type="match status" value="1"/>
</dbReference>